<dbReference type="Gene3D" id="3.60.40.10">
    <property type="entry name" value="PPM-type phosphatase domain"/>
    <property type="match status" value="1"/>
</dbReference>
<evidence type="ECO:0000256" key="2">
    <source>
        <dbReference type="SAM" id="MobiDB-lite"/>
    </source>
</evidence>
<dbReference type="SUPFAM" id="SSF81606">
    <property type="entry name" value="PP2C-like"/>
    <property type="match status" value="1"/>
</dbReference>
<dbReference type="GO" id="GO:0004722">
    <property type="term" value="F:protein serine/threonine phosphatase activity"/>
    <property type="evidence" value="ECO:0007669"/>
    <property type="project" value="TreeGrafter"/>
</dbReference>
<accession>A0A078ADA9</accession>
<dbReference type="InterPro" id="IPR039123">
    <property type="entry name" value="PPTC7"/>
</dbReference>
<dbReference type="SMART" id="SM00248">
    <property type="entry name" value="ANK"/>
    <property type="match status" value="6"/>
</dbReference>
<evidence type="ECO:0000256" key="3">
    <source>
        <dbReference type="SAM" id="Phobius"/>
    </source>
</evidence>
<dbReference type="InterPro" id="IPR001932">
    <property type="entry name" value="PPM-type_phosphatase-like_dom"/>
</dbReference>
<feature type="compositionally biased region" description="Low complexity" evidence="2">
    <location>
        <begin position="394"/>
        <end position="411"/>
    </location>
</feature>
<dbReference type="EMBL" id="CCKQ01007472">
    <property type="protein sequence ID" value="CDW78848.1"/>
    <property type="molecule type" value="Genomic_DNA"/>
</dbReference>
<dbReference type="Proteomes" id="UP000039865">
    <property type="component" value="Unassembled WGS sequence"/>
</dbReference>
<protein>
    <submittedName>
        <fullName evidence="5">Protein phosphatase ptc7 homolog</fullName>
    </submittedName>
</protein>
<keyword evidence="3" id="KW-1133">Transmembrane helix</keyword>
<feature type="compositionally biased region" description="Basic and acidic residues" evidence="2">
    <location>
        <begin position="290"/>
        <end position="317"/>
    </location>
</feature>
<evidence type="ECO:0000313" key="5">
    <source>
        <dbReference type="EMBL" id="CDW78848.1"/>
    </source>
</evidence>
<keyword evidence="6" id="KW-1185">Reference proteome</keyword>
<dbReference type="InterPro" id="IPR036457">
    <property type="entry name" value="PPM-type-like_dom_sf"/>
</dbReference>
<dbReference type="Pfam" id="PF12796">
    <property type="entry name" value="Ank_2"/>
    <property type="match status" value="1"/>
</dbReference>
<dbReference type="InterPro" id="IPR036770">
    <property type="entry name" value="Ankyrin_rpt-contain_sf"/>
</dbReference>
<keyword evidence="3" id="KW-0472">Membrane</keyword>
<evidence type="ECO:0000313" key="6">
    <source>
        <dbReference type="Proteomes" id="UP000039865"/>
    </source>
</evidence>
<sequence>MVEQYLRFLKKKYNVSDKKATLLGIIKEQDVDLNSLTEQGSLLLNLVIMEEDIDLLKLLLKMPDDYKSKSANPNLIDSKLGWSPLVTAINQGPSGNQDSIFELLRAHADPNLVVQQNTLIMWAARCNQYETIKILQKYGGDLNLTTEKGSAMHQACALDNLETVEYLLEQQVNLGKQDENGDSALHICAINGSNNSLMTIIKHYNRMIEEEDDQEVVYTYTELYRRILNLQNNQGNTLLHECASNERQTLIEKIRRIGLADESIRNKEGKTAREIENQIKEELFKEQISKQKQITESRERKKQIQLEKQQRDALLQKEEEEEMEKERKQQKEQMMRDPVKDNQRFRMFAAIFFILILALMYYILDMVAKNNEKKVFEVYNTSRPSQNQSIRSPMLMGQFSFGSGGQNQLSNKNSTKLKIKNQRTFHHQLRIRPDDDASSQKSTLTFYQSSFPNESAQVIAKQKSNQGGYLQQSSRNSRSNKKEIIDEVKQLIASKKILQVLKANSFIKNILRKRLRQLAIESQKKIANFIRGKYYRRLYKQGIFIATLYLETAERFDRQQPVYVFGSFTKNPWSDKIQCFYDKFFKCFKADRIRIMIGHQFKFIVENGSKYLTSIRYPMLQDMSGNYNNFYDPTRQKKQKKFDNLHDVLENERELKQIKQQNHQIIQQQSQPIVQKSDPFINKPYQDFIGAFERYYTSYQVDLDKMYQEYMTQYQEQGGPNDYLKFANQNALDELQSLTQHANLFDMDLQENFNELTPLKLKEKQSFVAYPDKKQQESLLSYDNRYSLKPISEVDERNRQSQYDLNEGFYTEITGDLSATMKESSNQIDDFHSTELTIITGAFKIGKIPEQCEDAYFVTDRGFGVADGVSGWNDYGFSSSLFSNQLMDNCKIQIEQYLEQNKESEQSKQIMKKMRKSGSYLSMENLDAGESSVSDEEIRDDDSPQQKSIKNNIANGLKFDKEGIILHPIFILGQAFSKVTAVGSSTAMVAIRNQKELNIANLGDSGFVLIRFRNGEAYTAARSKEQQHSFNIPYQISILPGPNELELLRQRGRIEELKKLKAILRRRDNTMCQDKPDDAEEYSFELQEGDIIVSATDGIFDNLFSHEILQIVRNFKMKHKKLYKIEQAEKLAEILVYEALDKVKDKKKKTPYQRKYKKTYNATWEVSLSQEFNLFQGGKEDDMTALVTFAIGKIFQA</sequence>
<dbReference type="CDD" id="cd02859">
    <property type="entry name" value="E_set_AMPKbeta_like_N"/>
    <property type="match status" value="1"/>
</dbReference>
<name>A0A078ADA9_STYLE</name>
<dbReference type="PANTHER" id="PTHR12320">
    <property type="entry name" value="PROTEIN PHOSPHATASE 2C"/>
    <property type="match status" value="1"/>
</dbReference>
<organism evidence="5 6">
    <name type="scientific">Stylonychia lemnae</name>
    <name type="common">Ciliate</name>
    <dbReference type="NCBI Taxonomy" id="5949"/>
    <lineage>
        <taxon>Eukaryota</taxon>
        <taxon>Sar</taxon>
        <taxon>Alveolata</taxon>
        <taxon>Ciliophora</taxon>
        <taxon>Intramacronucleata</taxon>
        <taxon>Spirotrichea</taxon>
        <taxon>Stichotrichia</taxon>
        <taxon>Sporadotrichida</taxon>
        <taxon>Oxytrichidae</taxon>
        <taxon>Stylonychinae</taxon>
        <taxon>Stylonychia</taxon>
    </lineage>
</organism>
<dbReference type="OrthoDB" id="348991at2759"/>
<dbReference type="InParanoid" id="A0A078ADA9"/>
<reference evidence="5 6" key="1">
    <citation type="submission" date="2014-06" db="EMBL/GenBank/DDBJ databases">
        <authorList>
            <person name="Swart Estienne"/>
        </authorList>
    </citation>
    <scope>NUCLEOTIDE SEQUENCE [LARGE SCALE GENOMIC DNA]</scope>
    <source>
        <strain evidence="5 6">130c</strain>
    </source>
</reference>
<keyword evidence="3" id="KW-0812">Transmembrane</keyword>
<feature type="coiled-coil region" evidence="1">
    <location>
        <begin position="887"/>
        <end position="914"/>
    </location>
</feature>
<keyword evidence="1" id="KW-0175">Coiled coil</keyword>
<evidence type="ECO:0000256" key="1">
    <source>
        <dbReference type="SAM" id="Coils"/>
    </source>
</evidence>
<dbReference type="SMART" id="SM00332">
    <property type="entry name" value="PP2Cc"/>
    <property type="match status" value="1"/>
</dbReference>
<dbReference type="SUPFAM" id="SSF48403">
    <property type="entry name" value="Ankyrin repeat"/>
    <property type="match status" value="1"/>
</dbReference>
<feature type="compositionally biased region" description="Basic and acidic residues" evidence="2">
    <location>
        <begin position="324"/>
        <end position="338"/>
    </location>
</feature>
<dbReference type="Gene3D" id="1.25.40.20">
    <property type="entry name" value="Ankyrin repeat-containing domain"/>
    <property type="match status" value="1"/>
</dbReference>
<dbReference type="AlphaFoldDB" id="A0A078ADA9"/>
<evidence type="ECO:0000259" key="4">
    <source>
        <dbReference type="PROSITE" id="PS51746"/>
    </source>
</evidence>
<feature type="region of interest" description="Disordered" evidence="2">
    <location>
        <begin position="290"/>
        <end position="338"/>
    </location>
</feature>
<proteinExistence type="predicted"/>
<feature type="transmembrane region" description="Helical" evidence="3">
    <location>
        <begin position="345"/>
        <end position="364"/>
    </location>
</feature>
<gene>
    <name evidence="5" type="primary">Contig11565.g12380</name>
    <name evidence="5" type="ORF">STYLEM_7832</name>
</gene>
<feature type="region of interest" description="Disordered" evidence="2">
    <location>
        <begin position="383"/>
        <end position="411"/>
    </location>
</feature>
<feature type="domain" description="PPM-type phosphatase" evidence="4">
    <location>
        <begin position="839"/>
        <end position="1190"/>
    </location>
</feature>
<dbReference type="PROSITE" id="PS51746">
    <property type="entry name" value="PPM_2"/>
    <property type="match status" value="1"/>
</dbReference>
<dbReference type="InterPro" id="IPR002110">
    <property type="entry name" value="Ankyrin_rpt"/>
</dbReference>
<dbReference type="PANTHER" id="PTHR12320:SF1">
    <property type="entry name" value="PROTEIN PHOSPHATASE PTC7 HOMOLOG"/>
    <property type="match status" value="1"/>
</dbReference>